<reference evidence="1" key="1">
    <citation type="journal article" date="2019" name="Philos. Trans. R. Soc. Lond., B, Biol. Sci.">
        <title>Targeted metagenomic recovery of four divergent viruses reveals shared and distinctive characteristics of giant viruses of marine eukaryotes.</title>
        <authorList>
            <person name="Needham D.M."/>
            <person name="Poirier C."/>
            <person name="Hehenberger E."/>
            <person name="Jimenez V."/>
            <person name="Swalwell J.E."/>
            <person name="Santoro A.E."/>
            <person name="Worden A.Z."/>
        </authorList>
    </citation>
    <scope>NUCLEOTIDE SEQUENCE</scope>
    <source>
        <strain evidence="1">OPacV-662</strain>
    </source>
</reference>
<dbReference type="EMBL" id="MN448276">
    <property type="protein sequence ID" value="QFG74045.1"/>
    <property type="molecule type" value="Genomic_DNA"/>
</dbReference>
<protein>
    <recommendedName>
        <fullName evidence="2">BspA family leucine-rich repeat surface protein</fullName>
    </recommendedName>
</protein>
<proteinExistence type="predicted"/>
<name>A0A5J6VIN8_9VIRU</name>
<dbReference type="InterPro" id="IPR011889">
    <property type="entry name" value="Liste_lipo_26"/>
</dbReference>
<dbReference type="InterPro" id="IPR005046">
    <property type="entry name" value="DUF285"/>
</dbReference>
<sequence>MTICFDNDSLRAAVGEYLQDPTTCEQKYGDISTWDVSQVTDMSSMFEGGELFNANITSWDTSKVTNMSNMFKGVKTFNQNIGTWDTSNVTDMMGMFCDAHVFNQDIGEWDVSKVTNMWSMFKNAKSFNQNITSWDISSITGMPSMFDGATSFYYDLSSWDRDELFKYLEERAEKIKYTFISCYRLTQYDGVFRELMNRGNPGESIFRRITSYIHGESKPKFPYPDIKDEYDQDHDSPKWQIGYPLIDVYNKDVRKWYIRNHFHHK</sequence>
<dbReference type="Pfam" id="PF03382">
    <property type="entry name" value="DUF285"/>
    <property type="match status" value="1"/>
</dbReference>
<dbReference type="NCBIfam" id="TIGR02167">
    <property type="entry name" value="Liste_lipo_26"/>
    <property type="match status" value="3"/>
</dbReference>
<accession>A0A5J6VIN8</accession>
<evidence type="ECO:0008006" key="2">
    <source>
        <dbReference type="Google" id="ProtNLM"/>
    </source>
</evidence>
<evidence type="ECO:0000313" key="1">
    <source>
        <dbReference type="EMBL" id="QFG74045.1"/>
    </source>
</evidence>
<organism evidence="1">
    <name type="scientific">Megaviridae environmental sample</name>
    <dbReference type="NCBI Taxonomy" id="1737588"/>
    <lineage>
        <taxon>Viruses</taxon>
        <taxon>Varidnaviria</taxon>
        <taxon>Bamfordvirae</taxon>
        <taxon>Nucleocytoviricota</taxon>
        <taxon>Megaviricetes</taxon>
        <taxon>Imitervirales</taxon>
        <taxon>Mimiviridae</taxon>
        <taxon>environmental samples</taxon>
    </lineage>
</organism>